<evidence type="ECO:0000313" key="4">
    <source>
        <dbReference type="Proteomes" id="UP000002402"/>
    </source>
</evidence>
<keyword evidence="4" id="KW-1185">Reference proteome</keyword>
<dbReference type="Gene3D" id="2.60.40.1610">
    <property type="entry name" value="Domain of unknown function DUF1254"/>
    <property type="match status" value="1"/>
</dbReference>
<dbReference type="InterPro" id="IPR010679">
    <property type="entry name" value="DUF1254"/>
</dbReference>
<dbReference type="InterPro" id="IPR037050">
    <property type="entry name" value="DUF1254_sf"/>
</dbReference>
<evidence type="ECO:0000313" key="3">
    <source>
        <dbReference type="EMBL" id="ABF89469.1"/>
    </source>
</evidence>
<evidence type="ECO:0000259" key="2">
    <source>
        <dbReference type="Pfam" id="PF06863"/>
    </source>
</evidence>
<dbReference type="STRING" id="246197.MXAN_6142"/>
<evidence type="ECO:0000259" key="1">
    <source>
        <dbReference type="Pfam" id="PF06742"/>
    </source>
</evidence>
<dbReference type="Pfam" id="PF06742">
    <property type="entry name" value="DUF1214"/>
    <property type="match status" value="1"/>
</dbReference>
<dbReference type="eggNOG" id="COG5361">
    <property type="taxonomic scope" value="Bacteria"/>
</dbReference>
<dbReference type="SUPFAM" id="SSF160935">
    <property type="entry name" value="VPA0735-like"/>
    <property type="match status" value="1"/>
</dbReference>
<dbReference type="PANTHER" id="PTHR36509:SF2">
    <property type="entry name" value="BLL3101 PROTEIN"/>
    <property type="match status" value="1"/>
</dbReference>
<accession>Q1CZA0</accession>
<dbReference type="Gene3D" id="2.60.120.600">
    <property type="entry name" value="Domain of unknown function DUF1214, C-terminal domain"/>
    <property type="match status" value="1"/>
</dbReference>
<dbReference type="Proteomes" id="UP000002402">
    <property type="component" value="Chromosome"/>
</dbReference>
<dbReference type="EnsemblBacteria" id="ABF89469">
    <property type="protein sequence ID" value="ABF89469"/>
    <property type="gene ID" value="MXAN_6142"/>
</dbReference>
<dbReference type="InterPro" id="IPR037049">
    <property type="entry name" value="DUF1214_C_sf"/>
</dbReference>
<gene>
    <name evidence="3" type="ordered locus">MXAN_6142</name>
</gene>
<protein>
    <recommendedName>
        <fullName evidence="5">Cell envelope protein</fullName>
    </recommendedName>
</protein>
<organism evidence="3 4">
    <name type="scientific">Myxococcus xanthus (strain DK1622)</name>
    <dbReference type="NCBI Taxonomy" id="246197"/>
    <lineage>
        <taxon>Bacteria</taxon>
        <taxon>Pseudomonadati</taxon>
        <taxon>Myxococcota</taxon>
        <taxon>Myxococcia</taxon>
        <taxon>Myxococcales</taxon>
        <taxon>Cystobacterineae</taxon>
        <taxon>Myxococcaceae</taxon>
        <taxon>Myxococcus</taxon>
    </lineage>
</organism>
<feature type="domain" description="DUF1254" evidence="2">
    <location>
        <begin position="68"/>
        <end position="201"/>
    </location>
</feature>
<dbReference type="PANTHER" id="PTHR36509">
    <property type="entry name" value="BLL3101 PROTEIN"/>
    <property type="match status" value="1"/>
</dbReference>
<evidence type="ECO:0008006" key="5">
    <source>
        <dbReference type="Google" id="ProtNLM"/>
    </source>
</evidence>
<proteinExistence type="predicted"/>
<dbReference type="Pfam" id="PF06863">
    <property type="entry name" value="DUF1254"/>
    <property type="match status" value="1"/>
</dbReference>
<sequence>MSLATGCSNSISFQLPKPRSGMPITISLTEARAIAKDAYLYGWPLSENYNTIYAYSIDPENPNYKAPFNQIFNDSKVFTPADTAIVTPNSDTPYSFITADLRAEPLVISVPAMVPDNRYFSFQLIDLYTYNFSYIGTRATGNGGGHFLLAGPSWESGGDRSDFAGICYSASHFALLIGRTQLFEPDEISAVQDLQSQYKVQTLSEFRGDSKPPQALPISWPLPITGDKSKTPEVFGVINFMLQFCPTNPTEVGLMERFARIGVGAGLPFDVKSLSPDMLKAFEEGIADAWKEFEDLNKEVATGEADSNDFFGARESNNNNYLYRFAGAKIGIYGNSKQEAIYPMYSVDDAGQIPDGSTSKYTITLAKDEMPPAQAFWSITMYDAKTQLLINNPIKRYLVNSAMLEMGEFKTGEDGSLTFYLQKACPRKEDGEKKNWLPAPAAPFYAVMRLYVPEPRAYEGADRWIPPPMKRAGSVSEEST</sequence>
<dbReference type="InterPro" id="IPR010621">
    <property type="entry name" value="DUF1214"/>
</dbReference>
<name>Q1CZA0_MYXXD</name>
<dbReference type="HOGENOM" id="CLU_027269_1_2_7"/>
<dbReference type="AlphaFoldDB" id="Q1CZA0"/>
<reference evidence="3 4" key="1">
    <citation type="journal article" date="2006" name="Proc. Natl. Acad. Sci. U.S.A.">
        <title>Evolution of sensory complexity recorded in a myxobacterial genome.</title>
        <authorList>
            <person name="Goldman B.S."/>
            <person name="Nierman W.C."/>
            <person name="Kaiser D."/>
            <person name="Slater S.C."/>
            <person name="Durkin A.S."/>
            <person name="Eisen J.A."/>
            <person name="Ronning C.M."/>
            <person name="Barbazuk W.B."/>
            <person name="Blanchard M."/>
            <person name="Field C."/>
            <person name="Halling C."/>
            <person name="Hinkle G."/>
            <person name="Iartchuk O."/>
            <person name="Kim H.S."/>
            <person name="Mackenzie C."/>
            <person name="Madupu R."/>
            <person name="Miller N."/>
            <person name="Shvartsbeyn A."/>
            <person name="Sullivan S.A."/>
            <person name="Vaudin M."/>
            <person name="Wiegand R."/>
            <person name="Kaplan H.B."/>
        </authorList>
    </citation>
    <scope>NUCLEOTIDE SEQUENCE [LARGE SCALE GENOMIC DNA]</scope>
    <source>
        <strain evidence="4">DK1622</strain>
    </source>
</reference>
<feature type="domain" description="DUF1214" evidence="1">
    <location>
        <begin position="339"/>
        <end position="454"/>
    </location>
</feature>
<dbReference type="KEGG" id="mxa:MXAN_6142"/>
<dbReference type="EMBL" id="CP000113">
    <property type="protein sequence ID" value="ABF89469.1"/>
    <property type="molecule type" value="Genomic_DNA"/>
</dbReference>